<evidence type="ECO:0000313" key="2">
    <source>
        <dbReference type="EMBL" id="OGY12533.1"/>
    </source>
</evidence>
<organism evidence="2 3">
    <name type="scientific">Candidatus Blackburnbacteria bacterium RIFCSPLOWO2_01_FULL_40_20</name>
    <dbReference type="NCBI Taxonomy" id="1797519"/>
    <lineage>
        <taxon>Bacteria</taxon>
        <taxon>Candidatus Blackburniibacteriota</taxon>
    </lineage>
</organism>
<accession>A0A1G1VAX2</accession>
<dbReference type="AlphaFoldDB" id="A0A1G1VAX2"/>
<feature type="compositionally biased region" description="Polar residues" evidence="1">
    <location>
        <begin position="1"/>
        <end position="18"/>
    </location>
</feature>
<proteinExistence type="predicted"/>
<evidence type="ECO:0000313" key="3">
    <source>
        <dbReference type="Proteomes" id="UP000178659"/>
    </source>
</evidence>
<dbReference type="Proteomes" id="UP000178659">
    <property type="component" value="Unassembled WGS sequence"/>
</dbReference>
<protein>
    <submittedName>
        <fullName evidence="2">Uncharacterized protein</fullName>
    </submittedName>
</protein>
<name>A0A1G1VAX2_9BACT</name>
<feature type="region of interest" description="Disordered" evidence="1">
    <location>
        <begin position="1"/>
        <end position="29"/>
    </location>
</feature>
<dbReference type="EMBL" id="MHCC01000027">
    <property type="protein sequence ID" value="OGY12533.1"/>
    <property type="molecule type" value="Genomic_DNA"/>
</dbReference>
<comment type="caution">
    <text evidence="2">The sequence shown here is derived from an EMBL/GenBank/DDBJ whole genome shotgun (WGS) entry which is preliminary data.</text>
</comment>
<gene>
    <name evidence="2" type="ORF">A3A77_01005</name>
</gene>
<sequence length="123" mass="13866">MTTLEAQERSPISASVENPQLEKPTDQQRLQEVEHVLETIEQHPAPMPVQDDQTGQVVLTPTQTQQAISIELPLTEVEVVQKKGLHAKAASTARWIWEWCARMAKMAAIGRTKVVYKDQNPKQ</sequence>
<reference evidence="2 3" key="1">
    <citation type="journal article" date="2016" name="Nat. Commun.">
        <title>Thousands of microbial genomes shed light on interconnected biogeochemical processes in an aquifer system.</title>
        <authorList>
            <person name="Anantharaman K."/>
            <person name="Brown C.T."/>
            <person name="Hug L.A."/>
            <person name="Sharon I."/>
            <person name="Castelle C.J."/>
            <person name="Probst A.J."/>
            <person name="Thomas B.C."/>
            <person name="Singh A."/>
            <person name="Wilkins M.J."/>
            <person name="Karaoz U."/>
            <person name="Brodie E.L."/>
            <person name="Williams K.H."/>
            <person name="Hubbard S.S."/>
            <person name="Banfield J.F."/>
        </authorList>
    </citation>
    <scope>NUCLEOTIDE SEQUENCE [LARGE SCALE GENOMIC DNA]</scope>
</reference>
<evidence type="ECO:0000256" key="1">
    <source>
        <dbReference type="SAM" id="MobiDB-lite"/>
    </source>
</evidence>